<evidence type="ECO:0000256" key="6">
    <source>
        <dbReference type="ARBA" id="ARBA00022968"/>
    </source>
</evidence>
<dbReference type="AlphaFoldDB" id="A0A914WWF0"/>
<name>A0A914WWF0_9BILA</name>
<keyword evidence="3 10" id="KW-0328">Glycosyltransferase</keyword>
<keyword evidence="5 10" id="KW-0812">Transmembrane</keyword>
<dbReference type="Gene3D" id="3.90.550.50">
    <property type="match status" value="1"/>
</dbReference>
<dbReference type="PANTHER" id="PTHR11214:SF3">
    <property type="entry name" value="BETA-1,3-GALACTOSYLTRANSFERASE 6"/>
    <property type="match status" value="1"/>
</dbReference>
<sequence>MHRICLNPSRRCRNLLVTVIVCSIAAIYVLDITYGVLVGSPQRRSSVDFRPSANISSSKNFVSQPARPSLLKYVLRRPSLQPFIYHFEPHVCTKRTNRSTLVAVIYVASGISDEDRHWRSVVRATWAKSTSLSFSVVFLLGIPKRGDPASTGTLQALAAESLEYGDLLVANFEDRFNHLIYKWWAQVYYHGQHCAHVPFFAWTDSDTAVLTENLIALLRKHRDTYTNAMGCLVMSGVPIRDPANTKYYLSFDLWPHATLPRYCSGVFQLISTQAARRLAGAVPKMGLDYILAFGIFDVATGLVAALADVRMLDLPGVVAYPPVENICGDSLIALHASGDELLVLADGGIFETEPSVSNSEPLVVVFHDCSVAADGESESAFDFVAQLGDLLSCTAMLSTCSSGNGFVVEWSTGAR</sequence>
<evidence type="ECO:0000256" key="2">
    <source>
        <dbReference type="ARBA" id="ARBA00008661"/>
    </source>
</evidence>
<accession>A0A914WWF0</accession>
<keyword evidence="7 10" id="KW-1133">Transmembrane helix</keyword>
<dbReference type="PANTHER" id="PTHR11214">
    <property type="entry name" value="BETA-1,3-N-ACETYLGLUCOSAMINYLTRANSFERASE"/>
    <property type="match status" value="1"/>
</dbReference>
<dbReference type="WBParaSite" id="PSAMB.scaffold550size47471.g6838.t1">
    <property type="protein sequence ID" value="PSAMB.scaffold550size47471.g6838.t1"/>
    <property type="gene ID" value="PSAMB.scaffold550size47471.g6838"/>
</dbReference>
<keyword evidence="11" id="KW-1185">Reference proteome</keyword>
<evidence type="ECO:0000256" key="10">
    <source>
        <dbReference type="RuleBase" id="RU363063"/>
    </source>
</evidence>
<evidence type="ECO:0000256" key="4">
    <source>
        <dbReference type="ARBA" id="ARBA00022679"/>
    </source>
</evidence>
<dbReference type="Proteomes" id="UP000887566">
    <property type="component" value="Unplaced"/>
</dbReference>
<protein>
    <recommendedName>
        <fullName evidence="10">Hexosyltransferase</fullName>
        <ecNumber evidence="10">2.4.1.-</ecNumber>
    </recommendedName>
</protein>
<evidence type="ECO:0000256" key="1">
    <source>
        <dbReference type="ARBA" id="ARBA00004323"/>
    </source>
</evidence>
<evidence type="ECO:0000256" key="8">
    <source>
        <dbReference type="ARBA" id="ARBA00023034"/>
    </source>
</evidence>
<evidence type="ECO:0000256" key="7">
    <source>
        <dbReference type="ARBA" id="ARBA00022989"/>
    </source>
</evidence>
<evidence type="ECO:0000256" key="9">
    <source>
        <dbReference type="ARBA" id="ARBA00023136"/>
    </source>
</evidence>
<dbReference type="EC" id="2.4.1.-" evidence="10"/>
<evidence type="ECO:0000313" key="12">
    <source>
        <dbReference type="WBParaSite" id="PSAMB.scaffold550size47471.g6838.t1"/>
    </source>
</evidence>
<dbReference type="GO" id="GO:0000139">
    <property type="term" value="C:Golgi membrane"/>
    <property type="evidence" value="ECO:0007669"/>
    <property type="project" value="UniProtKB-SubCell"/>
</dbReference>
<dbReference type="GO" id="GO:0016758">
    <property type="term" value="F:hexosyltransferase activity"/>
    <property type="evidence" value="ECO:0007669"/>
    <property type="project" value="InterPro"/>
</dbReference>
<dbReference type="InterPro" id="IPR002659">
    <property type="entry name" value="Glyco_trans_31"/>
</dbReference>
<feature type="transmembrane region" description="Helical" evidence="10">
    <location>
        <begin position="12"/>
        <end position="37"/>
    </location>
</feature>
<keyword evidence="4" id="KW-0808">Transferase</keyword>
<keyword evidence="9 10" id="KW-0472">Membrane</keyword>
<evidence type="ECO:0000256" key="5">
    <source>
        <dbReference type="ARBA" id="ARBA00022692"/>
    </source>
</evidence>
<keyword evidence="6 10" id="KW-0735">Signal-anchor</keyword>
<organism evidence="11 12">
    <name type="scientific">Plectus sambesii</name>
    <dbReference type="NCBI Taxonomy" id="2011161"/>
    <lineage>
        <taxon>Eukaryota</taxon>
        <taxon>Metazoa</taxon>
        <taxon>Ecdysozoa</taxon>
        <taxon>Nematoda</taxon>
        <taxon>Chromadorea</taxon>
        <taxon>Plectida</taxon>
        <taxon>Plectina</taxon>
        <taxon>Plectoidea</taxon>
        <taxon>Plectidae</taxon>
        <taxon>Plectus</taxon>
    </lineage>
</organism>
<keyword evidence="8 10" id="KW-0333">Golgi apparatus</keyword>
<comment type="subcellular location">
    <subcellularLocation>
        <location evidence="1 10">Golgi apparatus membrane</location>
        <topology evidence="1 10">Single-pass type II membrane protein</topology>
    </subcellularLocation>
</comment>
<reference evidence="12" key="1">
    <citation type="submission" date="2022-11" db="UniProtKB">
        <authorList>
            <consortium name="WormBaseParasite"/>
        </authorList>
    </citation>
    <scope>IDENTIFICATION</scope>
</reference>
<evidence type="ECO:0000256" key="3">
    <source>
        <dbReference type="ARBA" id="ARBA00022676"/>
    </source>
</evidence>
<comment type="similarity">
    <text evidence="2 10">Belongs to the glycosyltransferase 31 family.</text>
</comment>
<dbReference type="Pfam" id="PF01762">
    <property type="entry name" value="Galactosyl_T"/>
    <property type="match status" value="1"/>
</dbReference>
<dbReference type="GO" id="GO:0006493">
    <property type="term" value="P:protein O-linked glycosylation"/>
    <property type="evidence" value="ECO:0007669"/>
    <property type="project" value="TreeGrafter"/>
</dbReference>
<evidence type="ECO:0000313" key="11">
    <source>
        <dbReference type="Proteomes" id="UP000887566"/>
    </source>
</evidence>
<proteinExistence type="inferred from homology"/>